<proteinExistence type="predicted"/>
<evidence type="ECO:0000313" key="1">
    <source>
        <dbReference type="EMBL" id="GER70509.1"/>
    </source>
</evidence>
<organism evidence="1 2">
    <name type="scientific">Weizmannia acidilactici</name>
    <dbReference type="NCBI Taxonomy" id="2607726"/>
    <lineage>
        <taxon>Bacteria</taxon>
        <taxon>Bacillati</taxon>
        <taxon>Bacillota</taxon>
        <taxon>Bacilli</taxon>
        <taxon>Bacillales</taxon>
        <taxon>Bacillaceae</taxon>
        <taxon>Heyndrickxia</taxon>
    </lineage>
</organism>
<dbReference type="EMBL" id="BKZQ01000021">
    <property type="protein sequence ID" value="GER70509.1"/>
    <property type="molecule type" value="Genomic_DNA"/>
</dbReference>
<reference evidence="1 2" key="1">
    <citation type="submission" date="2019-09" db="EMBL/GenBank/DDBJ databases">
        <title>Draft genome sequence of Bacillus sp. JC-7.</title>
        <authorList>
            <person name="Tanaka N."/>
            <person name="Shiwa Y."/>
            <person name="Fujita N."/>
            <person name="Tanasupawat S."/>
        </authorList>
    </citation>
    <scope>NUCLEOTIDE SEQUENCE [LARGE SCALE GENOMIC DNA]</scope>
    <source>
        <strain evidence="1 2">JC-7</strain>
    </source>
</reference>
<sequence length="276" mass="30859">MKILEVFLEGKTADPLLCEDAWIVTEHFAAVIDGATAKSALVIDGMATGKFIAEQIKAAVESVENPDLDSEAFVRLIESHLYEQYKARGLLGEMQKDPNKIPAASMAAYSRYRRQIWLFGDCQAFAGKRYTNFKPVDRLISMVRKYYIEYALLNGKTEAEFLDEDGGRSAVQPLLHMQQAFLNSEMDSPFSYSTISGFGYKMEDAKVIPVPAGVQEVVLASDGYPELFPDLAATERYLKEALAEDPLCYKKIISTKGIENGRISFDDRCYLKIGID</sequence>
<dbReference type="AlphaFoldDB" id="A0A5J4JGS0"/>
<keyword evidence="2" id="KW-1185">Reference proteome</keyword>
<protein>
    <submittedName>
        <fullName evidence="1">Uncharacterized protein</fullName>
    </submittedName>
</protein>
<dbReference type="RefSeq" id="WP_151706013.1">
    <property type="nucleotide sequence ID" value="NZ_BKZQ01000021.1"/>
</dbReference>
<gene>
    <name evidence="1" type="ORF">BpJC7_18120</name>
</gene>
<comment type="caution">
    <text evidence="1">The sequence shown here is derived from an EMBL/GenBank/DDBJ whole genome shotgun (WGS) entry which is preliminary data.</text>
</comment>
<accession>A0A5J4JGS0</accession>
<name>A0A5J4JGS0_9BACI</name>
<dbReference type="Proteomes" id="UP000391919">
    <property type="component" value="Unassembled WGS sequence"/>
</dbReference>
<evidence type="ECO:0000313" key="2">
    <source>
        <dbReference type="Proteomes" id="UP000391919"/>
    </source>
</evidence>